<evidence type="ECO:0000313" key="3">
    <source>
        <dbReference type="Proteomes" id="UP000475862"/>
    </source>
</evidence>
<dbReference type="Proteomes" id="UP000475862">
    <property type="component" value="Unassembled WGS sequence"/>
</dbReference>
<dbReference type="Pfam" id="PF02259">
    <property type="entry name" value="FAT"/>
    <property type="match status" value="1"/>
</dbReference>
<proteinExistence type="predicted"/>
<feature type="domain" description="PIK-related kinase FAT" evidence="1">
    <location>
        <begin position="428"/>
        <end position="760"/>
    </location>
</feature>
<accession>A0A6G0TWD3</accession>
<keyword evidence="3" id="KW-1185">Reference proteome</keyword>
<dbReference type="EMBL" id="VYZN01000015">
    <property type="protein sequence ID" value="KAE9538879.1"/>
    <property type="molecule type" value="Genomic_DNA"/>
</dbReference>
<protein>
    <recommendedName>
        <fullName evidence="1">PIK-related kinase FAT domain-containing protein</fullName>
    </recommendedName>
</protein>
<name>A0A6G0TWD3_APHGL</name>
<dbReference type="InterPro" id="IPR003151">
    <property type="entry name" value="PIK-rel_kinase_FAT"/>
</dbReference>
<sequence length="797" mass="94024">MLIYLFDHEIVDSGEKLNLHKTVILQYIKIPYISNKFNNTLKQHLSKNWSEVEFNFNTLTEYTLKINFIAVNRLILECNIFSTLEFEEIVNQKCILENVFKYVYNNGVIVNFESIKLSYFENLIEFLINLECGNDIITLLIMDKSYIINTSKYKHKLFSHKPITKYYLNNPDIFFIKLLTEYPLNDQTFYVILEVLKISNNKKKDDQAKLLIEKIVKSNQFCEQLKNTFSWNETFEFVELSSNVIDTFRNESMIFFQLWICEQLTDNNLSIYHKCRLLGFLPKLVSNQIYKESLDCTIRKCLIDLRDKHFSGPSSKLKPRSIDLTNLVTTFQKILTAMELSSSYLLFEVVVEWCIKDPNHLEAKHYLTLINISRLCDETQLQCCDFVYKNFRNEFISENRREMIISGVAYIWRTHVPIQACMIFLCCDDLNKAQLWCKLRIRNFLKEWEIISPQYYKLRADKLLNLQTLSEIYYFIKSSSNQSNDYTKIISRQIQIWESQLPIDSDSLLLWDTKILNRSIFLNKINADIDDLPSEEKCYLKQILNNYEIKSLLALIESAINKNNYYVAKKYMNEFRFENIENWKSDYILCRSKVLAMSSCYTIDAEKKIKCYLNSWSELGNIILSIKEQCTPICLLKTNFHIANISKNIAHILHKTSDINLLSKNVLLEIMSKIKSKIHFKHLSEVLQQIDCTIIQNLKNCILIVLNSNLCTETIVDSHLMLAQYCLEELNFKENTKDNQKFMIFIESVLKAMKYGSEKASELFPIILQFENLTDYSLKKYSFQKIKMFQNICSCNG</sequence>
<evidence type="ECO:0000259" key="1">
    <source>
        <dbReference type="Pfam" id="PF02259"/>
    </source>
</evidence>
<organism evidence="2 3">
    <name type="scientific">Aphis glycines</name>
    <name type="common">Soybean aphid</name>
    <dbReference type="NCBI Taxonomy" id="307491"/>
    <lineage>
        <taxon>Eukaryota</taxon>
        <taxon>Metazoa</taxon>
        <taxon>Ecdysozoa</taxon>
        <taxon>Arthropoda</taxon>
        <taxon>Hexapoda</taxon>
        <taxon>Insecta</taxon>
        <taxon>Pterygota</taxon>
        <taxon>Neoptera</taxon>
        <taxon>Paraneoptera</taxon>
        <taxon>Hemiptera</taxon>
        <taxon>Sternorrhyncha</taxon>
        <taxon>Aphidomorpha</taxon>
        <taxon>Aphidoidea</taxon>
        <taxon>Aphididae</taxon>
        <taxon>Aphidini</taxon>
        <taxon>Aphis</taxon>
        <taxon>Aphis</taxon>
    </lineage>
</organism>
<comment type="caution">
    <text evidence="2">The sequence shown here is derived from an EMBL/GenBank/DDBJ whole genome shotgun (WGS) entry which is preliminary data.</text>
</comment>
<gene>
    <name evidence="2" type="ORF">AGLY_005461</name>
</gene>
<reference evidence="2 3" key="1">
    <citation type="submission" date="2019-08" db="EMBL/GenBank/DDBJ databases">
        <title>The genome of the soybean aphid Biotype 1, its phylome, world population structure and adaptation to the North American continent.</title>
        <authorList>
            <person name="Giordano R."/>
            <person name="Donthu R.K."/>
            <person name="Hernandez A.G."/>
            <person name="Wright C.L."/>
            <person name="Zimin A.V."/>
        </authorList>
    </citation>
    <scope>NUCLEOTIDE SEQUENCE [LARGE SCALE GENOMIC DNA]</scope>
    <source>
        <tissue evidence="2">Whole aphids</tissue>
    </source>
</reference>
<dbReference type="OrthoDB" id="431717at2759"/>
<dbReference type="AlphaFoldDB" id="A0A6G0TWD3"/>
<evidence type="ECO:0000313" key="2">
    <source>
        <dbReference type="EMBL" id="KAE9538879.1"/>
    </source>
</evidence>